<name>A0ABR4G4G2_9EURO</name>
<dbReference type="EMBL" id="JBFTWV010000051">
    <property type="protein sequence ID" value="KAL2793900.1"/>
    <property type="molecule type" value="Genomic_DNA"/>
</dbReference>
<reference evidence="2 3" key="1">
    <citation type="submission" date="2024-07" db="EMBL/GenBank/DDBJ databases">
        <title>Section-level genome sequencing and comparative genomics of Aspergillus sections Usti and Cavernicolus.</title>
        <authorList>
            <consortium name="Lawrence Berkeley National Laboratory"/>
            <person name="Nybo J.L."/>
            <person name="Vesth T.C."/>
            <person name="Theobald S."/>
            <person name="Frisvad J.C."/>
            <person name="Larsen T.O."/>
            <person name="Kjaerboelling I."/>
            <person name="Rothschild-Mancinelli K."/>
            <person name="Lyhne E.K."/>
            <person name="Kogle M.E."/>
            <person name="Barry K."/>
            <person name="Clum A."/>
            <person name="Na H."/>
            <person name="Ledsgaard L."/>
            <person name="Lin J."/>
            <person name="Lipzen A."/>
            <person name="Kuo A."/>
            <person name="Riley R."/>
            <person name="Mondo S."/>
            <person name="Labutti K."/>
            <person name="Haridas S."/>
            <person name="Pangalinan J."/>
            <person name="Salamov A.A."/>
            <person name="Simmons B.A."/>
            <person name="Magnuson J.K."/>
            <person name="Chen J."/>
            <person name="Drula E."/>
            <person name="Henrissat B."/>
            <person name="Wiebenga A."/>
            <person name="Lubbers R.J."/>
            <person name="Gomes A.C."/>
            <person name="Makela M.R."/>
            <person name="Stajich J."/>
            <person name="Grigoriev I.V."/>
            <person name="Mortensen U.H."/>
            <person name="De Vries R.P."/>
            <person name="Baker S.E."/>
            <person name="Andersen M.R."/>
        </authorList>
    </citation>
    <scope>NUCLEOTIDE SEQUENCE [LARGE SCALE GENOMIC DNA]</scope>
    <source>
        <strain evidence="2 3">CBS 209.92</strain>
    </source>
</reference>
<evidence type="ECO:0000313" key="2">
    <source>
        <dbReference type="EMBL" id="KAL2793900.1"/>
    </source>
</evidence>
<dbReference type="SUPFAM" id="SSF48403">
    <property type="entry name" value="Ankyrin repeat"/>
    <property type="match status" value="1"/>
</dbReference>
<dbReference type="Pfam" id="PF12796">
    <property type="entry name" value="Ank_2"/>
    <property type="match status" value="1"/>
</dbReference>
<dbReference type="Gene3D" id="1.25.40.20">
    <property type="entry name" value="Ankyrin repeat-containing domain"/>
    <property type="match status" value="1"/>
</dbReference>
<dbReference type="InterPro" id="IPR052391">
    <property type="entry name" value="E3_Ligase-Neurotoxin"/>
</dbReference>
<dbReference type="PANTHER" id="PTHR24133">
    <property type="entry name" value="ANKYRIN DOMAIN-CONTAINING"/>
    <property type="match status" value="1"/>
</dbReference>
<dbReference type="InterPro" id="IPR002110">
    <property type="entry name" value="Ankyrin_rpt"/>
</dbReference>
<feature type="repeat" description="ANK" evidence="1">
    <location>
        <begin position="169"/>
        <end position="198"/>
    </location>
</feature>
<dbReference type="InterPro" id="IPR036770">
    <property type="entry name" value="Ankyrin_rpt-contain_sf"/>
</dbReference>
<dbReference type="PANTHER" id="PTHR24133:SF40">
    <property type="entry name" value="ANKYRIN REPEAT DOMAIN 44"/>
    <property type="match status" value="1"/>
</dbReference>
<dbReference type="SMART" id="SM00248">
    <property type="entry name" value="ANK"/>
    <property type="match status" value="5"/>
</dbReference>
<dbReference type="Proteomes" id="UP001610563">
    <property type="component" value="Unassembled WGS sequence"/>
</dbReference>
<gene>
    <name evidence="2" type="ORF">BJX66DRAFT_305038</name>
</gene>
<evidence type="ECO:0000313" key="3">
    <source>
        <dbReference type="Proteomes" id="UP001610563"/>
    </source>
</evidence>
<proteinExistence type="predicted"/>
<keyword evidence="1" id="KW-0040">ANK repeat</keyword>
<feature type="repeat" description="ANK" evidence="1">
    <location>
        <begin position="199"/>
        <end position="233"/>
    </location>
</feature>
<evidence type="ECO:0000256" key="1">
    <source>
        <dbReference type="PROSITE-ProRule" id="PRU00023"/>
    </source>
</evidence>
<organism evidence="2 3">
    <name type="scientific">Aspergillus keveii</name>
    <dbReference type="NCBI Taxonomy" id="714993"/>
    <lineage>
        <taxon>Eukaryota</taxon>
        <taxon>Fungi</taxon>
        <taxon>Dikarya</taxon>
        <taxon>Ascomycota</taxon>
        <taxon>Pezizomycotina</taxon>
        <taxon>Eurotiomycetes</taxon>
        <taxon>Eurotiomycetidae</taxon>
        <taxon>Eurotiales</taxon>
        <taxon>Aspergillaceae</taxon>
        <taxon>Aspergillus</taxon>
        <taxon>Aspergillus subgen. Nidulantes</taxon>
    </lineage>
</organism>
<protein>
    <submittedName>
        <fullName evidence="2">Ankyrin repeat-containing domain protein</fullName>
    </submittedName>
</protein>
<dbReference type="PROSITE" id="PS50088">
    <property type="entry name" value="ANK_REPEAT"/>
    <property type="match status" value="2"/>
</dbReference>
<sequence length="406" mass="45051">MTIHESWPVDSTIWFVRTILVMRYGTTSRLMSRLTSPTKNDDDNDNPSVLENIYAMVEEISGILPKIQPDEDRVGVIARAIACVAKALVLNHEFKDLVPELVPRREGSDIARKVQTAEERTKSMALNWEIKPDNILPLLCLTCSSEVIQTYLEREKEIDIDKRNPLFGSPLYNAAATNNADVVKFLLGKGTGVNATGGRWHTPLHASVAYKTSDTESLTILLDAGANVNAQPSYNINEGRTPLITASHARNTKAVSILLAHKDIDVSILAMSDESIAHYIARAGDATNLRLLLELHPNIDIKLKGEYGTPLHTAMNFAWDQLTEGHDAVVEILLERGLSPNDTCPGAERDVVGWAEEVMNEAREEGEEVPAAAVRVLRWWEEYRENVIGRRREGREIGSLSVADSN</sequence>
<comment type="caution">
    <text evidence="2">The sequence shown here is derived from an EMBL/GenBank/DDBJ whole genome shotgun (WGS) entry which is preliminary data.</text>
</comment>
<accession>A0ABR4G4G2</accession>
<keyword evidence="3" id="KW-1185">Reference proteome</keyword>